<dbReference type="AlphaFoldDB" id="A0A1D1ZDV6"/>
<organism evidence="4">
    <name type="scientific">Anthurium amnicola</name>
    <dbReference type="NCBI Taxonomy" id="1678845"/>
    <lineage>
        <taxon>Eukaryota</taxon>
        <taxon>Viridiplantae</taxon>
        <taxon>Streptophyta</taxon>
        <taxon>Embryophyta</taxon>
        <taxon>Tracheophyta</taxon>
        <taxon>Spermatophyta</taxon>
        <taxon>Magnoliopsida</taxon>
        <taxon>Liliopsida</taxon>
        <taxon>Araceae</taxon>
        <taxon>Pothoideae</taxon>
        <taxon>Potheae</taxon>
        <taxon>Anthurium</taxon>
    </lineage>
</organism>
<feature type="non-terminal residue" evidence="4">
    <location>
        <position position="123"/>
    </location>
</feature>
<feature type="region of interest" description="Disordered" evidence="1">
    <location>
        <begin position="1"/>
        <end position="90"/>
    </location>
</feature>
<dbReference type="EMBL" id="GDJX01002901">
    <property type="protein sequence ID" value="JAT65035.1"/>
    <property type="molecule type" value="Transcribed_RNA"/>
</dbReference>
<evidence type="ECO:0000313" key="2">
    <source>
        <dbReference type="EMBL" id="JAT42882.1"/>
    </source>
</evidence>
<protein>
    <submittedName>
        <fullName evidence="4">E3 ubiquitin-protein ligase RGLG2</fullName>
    </submittedName>
</protein>
<feature type="compositionally biased region" description="Low complexity" evidence="1">
    <location>
        <begin position="16"/>
        <end position="29"/>
    </location>
</feature>
<evidence type="ECO:0000256" key="1">
    <source>
        <dbReference type="SAM" id="MobiDB-lite"/>
    </source>
</evidence>
<reference evidence="4" key="1">
    <citation type="submission" date="2015-07" db="EMBL/GenBank/DDBJ databases">
        <title>Transcriptome Assembly of Anthurium amnicola.</title>
        <authorList>
            <person name="Suzuki J."/>
        </authorList>
    </citation>
    <scope>NUCLEOTIDE SEQUENCE</scope>
</reference>
<name>A0A1D1ZDV6_9ARAE</name>
<dbReference type="EMBL" id="GDJX01025054">
    <property type="protein sequence ID" value="JAT42882.1"/>
    <property type="molecule type" value="Transcribed_RNA"/>
</dbReference>
<dbReference type="EMBL" id="GDJX01009248">
    <property type="protein sequence ID" value="JAT58688.1"/>
    <property type="molecule type" value="Transcribed_RNA"/>
</dbReference>
<evidence type="ECO:0000313" key="3">
    <source>
        <dbReference type="EMBL" id="JAT58688.1"/>
    </source>
</evidence>
<sequence length="123" mass="13788">MGGKSSREDSYRRSARSTSSSSYYSGAYAQDQPPWAAPVYSPREHPQPVYQSYSPRNEGHASPRHEGYVPAYAPRTASYTTPQPNPRRRLERKYSKIADDYNSLEEVTEALAKAGLESSNLIV</sequence>
<gene>
    <name evidence="4" type="primary">RGLG2_20</name>
    <name evidence="2" type="synonym">RGLG2_0</name>
    <name evidence="3" type="synonym">RGLG2_6</name>
    <name evidence="2" type="ORF">g.53089</name>
    <name evidence="4" type="ORF">g.53090</name>
    <name evidence="3" type="ORF">g.53091</name>
</gene>
<proteinExistence type="predicted"/>
<accession>A0A1D1ZDV6</accession>
<evidence type="ECO:0000313" key="4">
    <source>
        <dbReference type="EMBL" id="JAT65035.1"/>
    </source>
</evidence>
<feature type="compositionally biased region" description="Basic and acidic residues" evidence="1">
    <location>
        <begin position="1"/>
        <end position="12"/>
    </location>
</feature>
<feature type="compositionally biased region" description="Basic and acidic residues" evidence="1">
    <location>
        <begin position="57"/>
        <end position="67"/>
    </location>
</feature>